<dbReference type="Gene3D" id="3.40.50.150">
    <property type="entry name" value="Vaccinia Virus protein VP39"/>
    <property type="match status" value="1"/>
</dbReference>
<gene>
    <name evidence="3" type="ORF">GCM10009858_37290</name>
</gene>
<keyword evidence="3" id="KW-0489">Methyltransferase</keyword>
<name>A0ABP5ZAZ3_9MICO</name>
<dbReference type="InterPro" id="IPR041698">
    <property type="entry name" value="Methyltransf_25"/>
</dbReference>
<dbReference type="GO" id="GO:0008168">
    <property type="term" value="F:methyltransferase activity"/>
    <property type="evidence" value="ECO:0007669"/>
    <property type="project" value="UniProtKB-KW"/>
</dbReference>
<comment type="caution">
    <text evidence="3">The sequence shown here is derived from an EMBL/GenBank/DDBJ whole genome shotgun (WGS) entry which is preliminary data.</text>
</comment>
<dbReference type="SUPFAM" id="SSF53335">
    <property type="entry name" value="S-adenosyl-L-methionine-dependent methyltransferases"/>
    <property type="match status" value="1"/>
</dbReference>
<protein>
    <submittedName>
        <fullName evidence="3">Methyltransferase domain-containing protein</fullName>
    </submittedName>
</protein>
<dbReference type="Pfam" id="PF13649">
    <property type="entry name" value="Methyltransf_25"/>
    <property type="match status" value="1"/>
</dbReference>
<evidence type="ECO:0000256" key="1">
    <source>
        <dbReference type="ARBA" id="ARBA00022679"/>
    </source>
</evidence>
<evidence type="ECO:0000313" key="3">
    <source>
        <dbReference type="EMBL" id="GAA2495719.1"/>
    </source>
</evidence>
<dbReference type="EMBL" id="BAAARE010000019">
    <property type="protein sequence ID" value="GAA2495719.1"/>
    <property type="molecule type" value="Genomic_DNA"/>
</dbReference>
<dbReference type="InterPro" id="IPR029063">
    <property type="entry name" value="SAM-dependent_MTases_sf"/>
</dbReference>
<accession>A0ABP5ZAZ3</accession>
<keyword evidence="4" id="KW-1185">Reference proteome</keyword>
<evidence type="ECO:0000313" key="4">
    <source>
        <dbReference type="Proteomes" id="UP001500730"/>
    </source>
</evidence>
<feature type="domain" description="Methyltransferase" evidence="2">
    <location>
        <begin position="50"/>
        <end position="146"/>
    </location>
</feature>
<organism evidence="3 4">
    <name type="scientific">Terrabacter carboxydivorans</name>
    <dbReference type="NCBI Taxonomy" id="619730"/>
    <lineage>
        <taxon>Bacteria</taxon>
        <taxon>Bacillati</taxon>
        <taxon>Actinomycetota</taxon>
        <taxon>Actinomycetes</taxon>
        <taxon>Micrococcales</taxon>
        <taxon>Intrasporangiaceae</taxon>
        <taxon>Terrabacter</taxon>
    </lineage>
</organism>
<dbReference type="Proteomes" id="UP001500730">
    <property type="component" value="Unassembled WGS sequence"/>
</dbReference>
<dbReference type="PANTHER" id="PTHR43861">
    <property type="entry name" value="TRANS-ACONITATE 2-METHYLTRANSFERASE-RELATED"/>
    <property type="match status" value="1"/>
</dbReference>
<sequence>MHDEPGLPGGDDLLDLDGEVLAARWAEALDRVAALAAEPVGSRATSHARVVDLGAGTGTGAIGLAVRLPDAEVVAVDVAEQSLARVAAKAQAAGVADRVRTLVADLDDGWPDLAPVDLTWASMSLHHLADPVRSLAELRAITSPRGLVAVSEFDEPVRFLPDDLGIGRPGFEDRAVAALGSVHAEAVPHIGAPWATLLTEAGWTVVDQHEVVIDERSPGHPLAGRYARAWFDRLAHGLEGRLDADDEQTLAALLDDDGPHALLRRDDLHLHGIRTLTVARA</sequence>
<reference evidence="4" key="1">
    <citation type="journal article" date="2019" name="Int. J. Syst. Evol. Microbiol.">
        <title>The Global Catalogue of Microorganisms (GCM) 10K type strain sequencing project: providing services to taxonomists for standard genome sequencing and annotation.</title>
        <authorList>
            <consortium name="The Broad Institute Genomics Platform"/>
            <consortium name="The Broad Institute Genome Sequencing Center for Infectious Disease"/>
            <person name="Wu L."/>
            <person name="Ma J."/>
        </authorList>
    </citation>
    <scope>NUCLEOTIDE SEQUENCE [LARGE SCALE GENOMIC DNA]</scope>
    <source>
        <strain evidence="4">JCM 16259</strain>
    </source>
</reference>
<keyword evidence="1" id="KW-0808">Transferase</keyword>
<dbReference type="GO" id="GO:0032259">
    <property type="term" value="P:methylation"/>
    <property type="evidence" value="ECO:0007669"/>
    <property type="project" value="UniProtKB-KW"/>
</dbReference>
<evidence type="ECO:0000259" key="2">
    <source>
        <dbReference type="Pfam" id="PF13649"/>
    </source>
</evidence>
<proteinExistence type="predicted"/>